<dbReference type="Pfam" id="PF13413">
    <property type="entry name" value="HTH_25"/>
    <property type="match status" value="1"/>
</dbReference>
<dbReference type="PANTHER" id="PTHR34475">
    <property type="match status" value="1"/>
</dbReference>
<evidence type="ECO:0000313" key="4">
    <source>
        <dbReference type="Proteomes" id="UP000007460"/>
    </source>
</evidence>
<dbReference type="PROSITE" id="PS50943">
    <property type="entry name" value="HTH_CROC1"/>
    <property type="match status" value="1"/>
</dbReference>
<organism evidence="3 4">
    <name type="scientific">Puniceispirillum marinum (strain IMCC1322)</name>
    <dbReference type="NCBI Taxonomy" id="488538"/>
    <lineage>
        <taxon>Bacteria</taxon>
        <taxon>Pseudomonadati</taxon>
        <taxon>Pseudomonadota</taxon>
        <taxon>Alphaproteobacteria</taxon>
        <taxon>Candidatus Puniceispirillales</taxon>
        <taxon>Candidatus Puniceispirillaceae</taxon>
        <taxon>Candidatus Puniceispirillum</taxon>
    </lineage>
</organism>
<dbReference type="PANTHER" id="PTHR34475:SF1">
    <property type="entry name" value="CYTOSKELETON PROTEIN RODZ"/>
    <property type="match status" value="1"/>
</dbReference>
<dbReference type="Pfam" id="PF13464">
    <property type="entry name" value="RodZ_C"/>
    <property type="match status" value="1"/>
</dbReference>
<evidence type="ECO:0000313" key="3">
    <source>
        <dbReference type="EMBL" id="ADE40171.1"/>
    </source>
</evidence>
<dbReference type="STRING" id="488538.SAR116_1928"/>
<dbReference type="HOGENOM" id="CLU_047530_6_0_5"/>
<dbReference type="InterPro" id="IPR025194">
    <property type="entry name" value="RodZ-like_C"/>
</dbReference>
<dbReference type="EMBL" id="CP001751">
    <property type="protein sequence ID" value="ADE40171.1"/>
    <property type="molecule type" value="Genomic_DNA"/>
</dbReference>
<keyword evidence="4" id="KW-1185">Reference proteome</keyword>
<dbReference type="RefSeq" id="WP_013046798.1">
    <property type="nucleotide sequence ID" value="NC_014010.1"/>
</dbReference>
<dbReference type="InterPro" id="IPR010982">
    <property type="entry name" value="Lambda_DNA-bd_dom_sf"/>
</dbReference>
<feature type="domain" description="HTH cro/C1-type" evidence="2">
    <location>
        <begin position="25"/>
        <end position="56"/>
    </location>
</feature>
<dbReference type="KEGG" id="apb:SAR116_1928"/>
<evidence type="ECO:0000256" key="1">
    <source>
        <dbReference type="SAM" id="Phobius"/>
    </source>
</evidence>
<keyword evidence="1" id="KW-0812">Transmembrane</keyword>
<dbReference type="InterPro" id="IPR050400">
    <property type="entry name" value="Bact_Cytoskel_RodZ"/>
</dbReference>
<dbReference type="eggNOG" id="COG1426">
    <property type="taxonomic scope" value="Bacteria"/>
</dbReference>
<evidence type="ECO:0000259" key="2">
    <source>
        <dbReference type="PROSITE" id="PS50943"/>
    </source>
</evidence>
<accession>D5BMX8</accession>
<keyword evidence="1" id="KW-1133">Transmembrane helix</keyword>
<protein>
    <recommendedName>
        <fullName evidence="2">HTH cro/C1-type domain-containing protein</fullName>
    </recommendedName>
</protein>
<sequence length="391" mass="41187">MVDSNITEISETSLANTLLTIGVQLRAARKEAGRSVADIANQLRINVGYLNAIEKGDLEALPSSTYVAGFLRSYGNLVGFDGNDLARTYLGRVDDADRQPTYSFPQNNVKPQRSGALIASITVVLAVAGYVGWYWTETKSDKSNDGSAIVATAPVMPDSGPGVAGIGTPAVIEPDGTAQTVFAEGQDAKLLNVDGDAPKPAIDAPTVIEPVADVMTPEMPKIKNNTVAANMDVVADPVVVVSDSDETAIDGETPIVDIDTPDTQMASNSVPALSPAPSDDGRAILLEDDPNNVTQSSAVANQRDPMQEITIRATGSSWVEIIRNNGEEVMTQLMREGDIYVVDGAENLYLSTGNAGGIEFIITGDDAISAGSIGEIVRDLPLTVDKLRARL</sequence>
<dbReference type="Gene3D" id="1.10.260.40">
    <property type="entry name" value="lambda repressor-like DNA-binding domains"/>
    <property type="match status" value="1"/>
</dbReference>
<dbReference type="AlphaFoldDB" id="D5BMX8"/>
<dbReference type="Proteomes" id="UP000007460">
    <property type="component" value="Chromosome"/>
</dbReference>
<reference evidence="3 4" key="1">
    <citation type="journal article" date="2010" name="J. Bacteriol.">
        <title>Complete genome sequence of "Candidatus Puniceispirillum marinum" IMCC1322, a representative of the SAR116 clade in the Alphaproteobacteria.</title>
        <authorList>
            <person name="Oh H.M."/>
            <person name="Kwon K.K."/>
            <person name="Kang I."/>
            <person name="Kang S.G."/>
            <person name="Lee J.H."/>
            <person name="Kim S.J."/>
            <person name="Cho J.C."/>
        </authorList>
    </citation>
    <scope>NUCLEOTIDE SEQUENCE [LARGE SCALE GENOMIC DNA]</scope>
    <source>
        <strain evidence="3 4">IMCC1322</strain>
    </source>
</reference>
<dbReference type="GO" id="GO:0003677">
    <property type="term" value="F:DNA binding"/>
    <property type="evidence" value="ECO:0007669"/>
    <property type="project" value="InterPro"/>
</dbReference>
<dbReference type="SUPFAM" id="SSF47413">
    <property type="entry name" value="lambda repressor-like DNA-binding domains"/>
    <property type="match status" value="1"/>
</dbReference>
<gene>
    <name evidence="3" type="ordered locus">SAR116_1928</name>
</gene>
<dbReference type="CDD" id="cd00093">
    <property type="entry name" value="HTH_XRE"/>
    <property type="match status" value="1"/>
</dbReference>
<dbReference type="OrthoDB" id="9790252at2"/>
<keyword evidence="1" id="KW-0472">Membrane</keyword>
<name>D5BMX8_PUNMI</name>
<feature type="transmembrane region" description="Helical" evidence="1">
    <location>
        <begin position="116"/>
        <end position="135"/>
    </location>
</feature>
<proteinExistence type="predicted"/>
<dbReference type="InterPro" id="IPR001387">
    <property type="entry name" value="Cro/C1-type_HTH"/>
</dbReference>